<dbReference type="GO" id="GO:0016740">
    <property type="term" value="F:transferase activity"/>
    <property type="evidence" value="ECO:0007669"/>
    <property type="project" value="UniProtKB-KW"/>
</dbReference>
<dbReference type="PANTHER" id="PTHR43630">
    <property type="entry name" value="POLY-BETA-1,6-N-ACETYL-D-GLUCOSAMINE SYNTHASE"/>
    <property type="match status" value="1"/>
</dbReference>
<dbReference type="EMBL" id="CP002281">
    <property type="protein sequence ID" value="ADO81828.1"/>
    <property type="molecule type" value="Genomic_DNA"/>
</dbReference>
<keyword evidence="2" id="KW-0808">Transferase</keyword>
<evidence type="ECO:0000313" key="2">
    <source>
        <dbReference type="EMBL" id="ADO81828.1"/>
    </source>
</evidence>
<reference evidence="2 3" key="1">
    <citation type="journal article" date="2010" name="Stand. Genomic Sci.">
        <title>Complete genome sequence of Ilyobacter polytropus type strain (CuHbu1).</title>
        <authorList>
            <person name="Sikorski J."/>
            <person name="Chertkov O."/>
            <person name="Lapidus A."/>
            <person name="Nolan M."/>
            <person name="Lucas S."/>
            <person name="Del Rio T.G."/>
            <person name="Tice H."/>
            <person name="Cheng J.F."/>
            <person name="Tapia R."/>
            <person name="Han C."/>
            <person name="Goodwin L."/>
            <person name="Pitluck S."/>
            <person name="Liolios K."/>
            <person name="Ivanova N."/>
            <person name="Mavromatis K."/>
            <person name="Mikhailova N."/>
            <person name="Pati A."/>
            <person name="Chen A."/>
            <person name="Palaniappan K."/>
            <person name="Land M."/>
            <person name="Hauser L."/>
            <person name="Chang Y.J."/>
            <person name="Jeffries C.D."/>
            <person name="Brambilla E."/>
            <person name="Yasawong M."/>
            <person name="Rohde M."/>
            <person name="Pukall R."/>
            <person name="Spring S."/>
            <person name="Goker M."/>
            <person name="Woyke T."/>
            <person name="Bristow J."/>
            <person name="Eisen J.A."/>
            <person name="Markowitz V."/>
            <person name="Hugenholtz P."/>
            <person name="Kyrpides N.C."/>
            <person name="Klenk H.P."/>
        </authorList>
    </citation>
    <scope>NUCLEOTIDE SEQUENCE [LARGE SCALE GENOMIC DNA]</scope>
    <source>
        <strain evidence="3">ATCC 51220 / DSM 2926 / LMG 16218 / CuHBu1</strain>
    </source>
</reference>
<name>E3H669_ILYPC</name>
<proteinExistence type="predicted"/>
<dbReference type="KEGG" id="ipo:Ilyop_0038"/>
<dbReference type="SUPFAM" id="SSF53448">
    <property type="entry name" value="Nucleotide-diphospho-sugar transferases"/>
    <property type="match status" value="1"/>
</dbReference>
<dbReference type="HOGENOM" id="CLU_065962_1_0_0"/>
<sequence length="257" mass="29768">MKLSVGIITFNEAKILPLTLKAASKVADEIVIVDSNSSDGTVEIARNLGAKVYDEEWKGFGPQKNSVIEKCNGEWILLIDADEELSEDLIKKINKIKNGIYDYQVYQINRCSICFGKELKYGGWSNQYATRLWKKGSVKVSDNLVHEDYITDCEIGKIKEKINHYSYITMKDYFDRFNRYTTLGAEEYYKRGKKSGILKIILNPMYKFFRMYFLRLGFLDGIEGFVIACTSSMYSMVKYFKLREIYRNGAYVENKNS</sequence>
<accession>E3H669</accession>
<keyword evidence="3" id="KW-1185">Reference proteome</keyword>
<dbReference type="Proteomes" id="UP000006875">
    <property type="component" value="Chromosome"/>
</dbReference>
<feature type="domain" description="Glycosyltransferase 2-like" evidence="1">
    <location>
        <begin position="4"/>
        <end position="119"/>
    </location>
</feature>
<dbReference type="InterPro" id="IPR001173">
    <property type="entry name" value="Glyco_trans_2-like"/>
</dbReference>
<dbReference type="AlphaFoldDB" id="E3H669"/>
<dbReference type="PANTHER" id="PTHR43630:SF2">
    <property type="entry name" value="GLYCOSYLTRANSFERASE"/>
    <property type="match status" value="1"/>
</dbReference>
<dbReference type="eggNOG" id="COG0463">
    <property type="taxonomic scope" value="Bacteria"/>
</dbReference>
<dbReference type="CAZy" id="GT2">
    <property type="family name" value="Glycosyltransferase Family 2"/>
</dbReference>
<evidence type="ECO:0000259" key="1">
    <source>
        <dbReference type="Pfam" id="PF00535"/>
    </source>
</evidence>
<dbReference type="CDD" id="cd02511">
    <property type="entry name" value="Beta4Glucosyltransferase"/>
    <property type="match status" value="1"/>
</dbReference>
<gene>
    <name evidence="2" type="ordered locus">Ilyop_0038</name>
</gene>
<dbReference type="RefSeq" id="WP_013386500.1">
    <property type="nucleotide sequence ID" value="NC_014632.1"/>
</dbReference>
<organism evidence="2 3">
    <name type="scientific">Ilyobacter polytropus (strain ATCC 51220 / DSM 2926 / LMG 16218 / CuHBu1)</name>
    <dbReference type="NCBI Taxonomy" id="572544"/>
    <lineage>
        <taxon>Bacteria</taxon>
        <taxon>Fusobacteriati</taxon>
        <taxon>Fusobacteriota</taxon>
        <taxon>Fusobacteriia</taxon>
        <taxon>Fusobacteriales</taxon>
        <taxon>Fusobacteriaceae</taxon>
        <taxon>Ilyobacter</taxon>
    </lineage>
</organism>
<dbReference type="Gene3D" id="3.90.550.10">
    <property type="entry name" value="Spore Coat Polysaccharide Biosynthesis Protein SpsA, Chain A"/>
    <property type="match status" value="1"/>
</dbReference>
<dbReference type="InterPro" id="IPR029044">
    <property type="entry name" value="Nucleotide-diphossugar_trans"/>
</dbReference>
<dbReference type="STRING" id="572544.Ilyop_0038"/>
<dbReference type="Pfam" id="PF00535">
    <property type="entry name" value="Glycos_transf_2"/>
    <property type="match status" value="1"/>
</dbReference>
<protein>
    <submittedName>
        <fullName evidence="2">Glycosyl transferase family 2</fullName>
    </submittedName>
</protein>
<evidence type="ECO:0000313" key="3">
    <source>
        <dbReference type="Proteomes" id="UP000006875"/>
    </source>
</evidence>
<dbReference type="OrthoDB" id="9815923at2"/>